<evidence type="ECO:0000256" key="2">
    <source>
        <dbReference type="ARBA" id="ARBA00023125"/>
    </source>
</evidence>
<feature type="domain" description="HTH asnC-type" evidence="4">
    <location>
        <begin position="3"/>
        <end position="64"/>
    </location>
</feature>
<organism evidence="5">
    <name type="scientific">hydrothermal vent metagenome</name>
    <dbReference type="NCBI Taxonomy" id="652676"/>
    <lineage>
        <taxon>unclassified sequences</taxon>
        <taxon>metagenomes</taxon>
        <taxon>ecological metagenomes</taxon>
    </lineage>
</organism>
<dbReference type="Pfam" id="PF01037">
    <property type="entry name" value="AsnC_trans_reg"/>
    <property type="match status" value="1"/>
</dbReference>
<evidence type="ECO:0000259" key="4">
    <source>
        <dbReference type="PROSITE" id="PS50956"/>
    </source>
</evidence>
<sequence>MNLDRTDFALLSVMQQNARISNKELAQKAGIAPSTCLERVRRLQSIGAITGFRTEVASEALGIGIQAMISLRLQQRARISFDQLREELINIPEVVLVYILAGAHDILVHVAVKDVQHLRTLVDGTFAARGDVDHVETWLIFDHVSKGELPNYDT</sequence>
<dbReference type="SUPFAM" id="SSF46785">
    <property type="entry name" value="Winged helix' DNA-binding domain"/>
    <property type="match status" value="1"/>
</dbReference>
<dbReference type="InterPro" id="IPR019888">
    <property type="entry name" value="Tscrpt_reg_AsnC-like"/>
</dbReference>
<dbReference type="InterPro" id="IPR019887">
    <property type="entry name" value="Tscrpt_reg_AsnC/Lrp_C"/>
</dbReference>
<dbReference type="Pfam" id="PF13412">
    <property type="entry name" value="HTH_24"/>
    <property type="match status" value="1"/>
</dbReference>
<name>A0A3B1E4K3_9ZZZZ</name>
<dbReference type="PANTHER" id="PTHR30154:SF54">
    <property type="entry name" value="POSSIBLE TRANSCRIPTIONAL REGULATORY PROTEIN (PROBABLY LRP_ASNC-FAMILY)"/>
    <property type="match status" value="1"/>
</dbReference>
<keyword evidence="3" id="KW-0804">Transcription</keyword>
<reference evidence="5" key="1">
    <citation type="submission" date="2018-06" db="EMBL/GenBank/DDBJ databases">
        <authorList>
            <person name="Zhirakovskaya E."/>
        </authorList>
    </citation>
    <scope>NUCLEOTIDE SEQUENCE</scope>
</reference>
<dbReference type="Gene3D" id="1.10.10.10">
    <property type="entry name" value="Winged helix-like DNA-binding domain superfamily/Winged helix DNA-binding domain"/>
    <property type="match status" value="1"/>
</dbReference>
<dbReference type="PANTHER" id="PTHR30154">
    <property type="entry name" value="LEUCINE-RESPONSIVE REGULATORY PROTEIN"/>
    <property type="match status" value="1"/>
</dbReference>
<dbReference type="InterPro" id="IPR000485">
    <property type="entry name" value="AsnC-type_HTH_dom"/>
</dbReference>
<dbReference type="SMART" id="SM00344">
    <property type="entry name" value="HTH_ASNC"/>
    <property type="match status" value="1"/>
</dbReference>
<keyword evidence="2" id="KW-0238">DNA-binding</keyword>
<dbReference type="InterPro" id="IPR036390">
    <property type="entry name" value="WH_DNA-bd_sf"/>
</dbReference>
<dbReference type="InterPro" id="IPR011008">
    <property type="entry name" value="Dimeric_a/b-barrel"/>
</dbReference>
<evidence type="ECO:0000256" key="3">
    <source>
        <dbReference type="ARBA" id="ARBA00023163"/>
    </source>
</evidence>
<dbReference type="AlphaFoldDB" id="A0A3B1E4K3"/>
<dbReference type="GO" id="GO:0005829">
    <property type="term" value="C:cytosol"/>
    <property type="evidence" value="ECO:0007669"/>
    <property type="project" value="TreeGrafter"/>
</dbReference>
<evidence type="ECO:0000256" key="1">
    <source>
        <dbReference type="ARBA" id="ARBA00023015"/>
    </source>
</evidence>
<dbReference type="PROSITE" id="PS50956">
    <property type="entry name" value="HTH_ASNC_2"/>
    <property type="match status" value="1"/>
</dbReference>
<dbReference type="GO" id="GO:0043200">
    <property type="term" value="P:response to amino acid"/>
    <property type="evidence" value="ECO:0007669"/>
    <property type="project" value="TreeGrafter"/>
</dbReference>
<proteinExistence type="predicted"/>
<dbReference type="SUPFAM" id="SSF54909">
    <property type="entry name" value="Dimeric alpha+beta barrel"/>
    <property type="match status" value="1"/>
</dbReference>
<protein>
    <recommendedName>
        <fullName evidence="4">HTH asnC-type domain-containing protein</fullName>
    </recommendedName>
</protein>
<keyword evidence="1" id="KW-0805">Transcription regulation</keyword>
<dbReference type="InterPro" id="IPR036388">
    <property type="entry name" value="WH-like_DNA-bd_sf"/>
</dbReference>
<dbReference type="Gene3D" id="3.30.70.920">
    <property type="match status" value="1"/>
</dbReference>
<dbReference type="EMBL" id="UOGL01000485">
    <property type="protein sequence ID" value="VAX40835.1"/>
    <property type="molecule type" value="Genomic_DNA"/>
</dbReference>
<dbReference type="PRINTS" id="PR00033">
    <property type="entry name" value="HTHASNC"/>
</dbReference>
<gene>
    <name evidence="5" type="ORF">MNBD_PLANCTO02-922</name>
</gene>
<dbReference type="GO" id="GO:0043565">
    <property type="term" value="F:sequence-specific DNA binding"/>
    <property type="evidence" value="ECO:0007669"/>
    <property type="project" value="InterPro"/>
</dbReference>
<accession>A0A3B1E4K3</accession>
<evidence type="ECO:0000313" key="5">
    <source>
        <dbReference type="EMBL" id="VAX40835.1"/>
    </source>
</evidence>